<name>A0A147IYQ3_9SPHN</name>
<sequence length="62" mass="6684">MAGSEAATSAGVRGEFEEHFDTFTRTTSVPMTPIVHATPRLELFDAVPIDLRFIAIPHCPAG</sequence>
<evidence type="ECO:0000313" key="2">
    <source>
        <dbReference type="Proteomes" id="UP000073923"/>
    </source>
</evidence>
<organism evidence="1 2">
    <name type="scientific">Sphingomonas yabuuchiae</name>
    <dbReference type="NCBI Taxonomy" id="172044"/>
    <lineage>
        <taxon>Bacteria</taxon>
        <taxon>Pseudomonadati</taxon>
        <taxon>Pseudomonadota</taxon>
        <taxon>Alphaproteobacteria</taxon>
        <taxon>Sphingomonadales</taxon>
        <taxon>Sphingomonadaceae</taxon>
        <taxon>Sphingomonas</taxon>
    </lineage>
</organism>
<accession>A0A147IYQ3</accession>
<reference evidence="1 2" key="1">
    <citation type="journal article" date="2016" name="Front. Microbiol.">
        <title>Genomic Resource of Rice Seed Associated Bacteria.</title>
        <authorList>
            <person name="Midha S."/>
            <person name="Bansal K."/>
            <person name="Sharma S."/>
            <person name="Kumar N."/>
            <person name="Patil P.P."/>
            <person name="Chaudhry V."/>
            <person name="Patil P.B."/>
        </authorList>
    </citation>
    <scope>NUCLEOTIDE SEQUENCE [LARGE SCALE GENOMIC DNA]</scope>
    <source>
        <strain evidence="1 2">NS355</strain>
    </source>
</reference>
<dbReference type="EMBL" id="LDTF01000007">
    <property type="protein sequence ID" value="KTW00949.1"/>
    <property type="molecule type" value="Genomic_DNA"/>
</dbReference>
<protein>
    <submittedName>
        <fullName evidence="1">Uncharacterized protein</fullName>
    </submittedName>
</protein>
<dbReference type="PATRIC" id="fig|172044.3.peg.2612"/>
<comment type="caution">
    <text evidence="1">The sequence shown here is derived from an EMBL/GenBank/DDBJ whole genome shotgun (WGS) entry which is preliminary data.</text>
</comment>
<dbReference type="Proteomes" id="UP000073923">
    <property type="component" value="Unassembled WGS sequence"/>
</dbReference>
<gene>
    <name evidence="1" type="ORF">NS355_01770</name>
</gene>
<dbReference type="AlphaFoldDB" id="A0A147IYQ3"/>
<proteinExistence type="predicted"/>
<evidence type="ECO:0000313" key="1">
    <source>
        <dbReference type="EMBL" id="KTW00949.1"/>
    </source>
</evidence>